<dbReference type="AlphaFoldDB" id="A0A2Z7DJ94"/>
<evidence type="ECO:0000313" key="1">
    <source>
        <dbReference type="EMBL" id="KZV57846.1"/>
    </source>
</evidence>
<reference evidence="1 2" key="1">
    <citation type="journal article" date="2015" name="Proc. Natl. Acad. Sci. U.S.A.">
        <title>The resurrection genome of Boea hygrometrica: A blueprint for survival of dehydration.</title>
        <authorList>
            <person name="Xiao L."/>
            <person name="Yang G."/>
            <person name="Zhang L."/>
            <person name="Yang X."/>
            <person name="Zhao S."/>
            <person name="Ji Z."/>
            <person name="Zhou Q."/>
            <person name="Hu M."/>
            <person name="Wang Y."/>
            <person name="Chen M."/>
            <person name="Xu Y."/>
            <person name="Jin H."/>
            <person name="Xiao X."/>
            <person name="Hu G."/>
            <person name="Bao F."/>
            <person name="Hu Y."/>
            <person name="Wan P."/>
            <person name="Li L."/>
            <person name="Deng X."/>
            <person name="Kuang T."/>
            <person name="Xiang C."/>
            <person name="Zhu J.K."/>
            <person name="Oliver M.J."/>
            <person name="He Y."/>
        </authorList>
    </citation>
    <scope>NUCLEOTIDE SEQUENCE [LARGE SCALE GENOMIC DNA]</scope>
    <source>
        <strain evidence="2">cv. XS01</strain>
    </source>
</reference>
<organism evidence="1 2">
    <name type="scientific">Dorcoceras hygrometricum</name>
    <dbReference type="NCBI Taxonomy" id="472368"/>
    <lineage>
        <taxon>Eukaryota</taxon>
        <taxon>Viridiplantae</taxon>
        <taxon>Streptophyta</taxon>
        <taxon>Embryophyta</taxon>
        <taxon>Tracheophyta</taxon>
        <taxon>Spermatophyta</taxon>
        <taxon>Magnoliopsida</taxon>
        <taxon>eudicotyledons</taxon>
        <taxon>Gunneridae</taxon>
        <taxon>Pentapetalae</taxon>
        <taxon>asterids</taxon>
        <taxon>lamiids</taxon>
        <taxon>Lamiales</taxon>
        <taxon>Gesneriaceae</taxon>
        <taxon>Didymocarpoideae</taxon>
        <taxon>Trichosporeae</taxon>
        <taxon>Loxocarpinae</taxon>
        <taxon>Dorcoceras</taxon>
    </lineage>
</organism>
<dbReference type="EMBL" id="KQ987245">
    <property type="protein sequence ID" value="KZV57846.1"/>
    <property type="molecule type" value="Genomic_DNA"/>
</dbReference>
<evidence type="ECO:0000313" key="2">
    <source>
        <dbReference type="Proteomes" id="UP000250235"/>
    </source>
</evidence>
<accession>A0A2Z7DJ94</accession>
<dbReference type="Proteomes" id="UP000250235">
    <property type="component" value="Unassembled WGS sequence"/>
</dbReference>
<keyword evidence="2" id="KW-1185">Reference proteome</keyword>
<gene>
    <name evidence="1" type="ORF">F511_03415</name>
</gene>
<protein>
    <submittedName>
        <fullName evidence="1">Uncharacterized protein</fullName>
    </submittedName>
</protein>
<sequence>MHRVAYLEFARLNWKAAWPGFKEFQRFYQGFLDQDIGQILSKSIIMEPGSGNISFWFDVWLLSCPLFRSWDITGPPDRLVDYFLTQEEWNWDRLLQAVQIQIAEMISVVPISPHTQTKWFGPHFFRSNQLGAATHSH</sequence>
<name>A0A2Z7DJ94_9LAMI</name>
<proteinExistence type="predicted"/>